<dbReference type="Pfam" id="PF16653">
    <property type="entry name" value="Sacchrp_dh_C"/>
    <property type="match status" value="1"/>
</dbReference>
<dbReference type="OMA" id="TCGIATQ"/>
<dbReference type="HOGENOM" id="CLU_016207_3_1_1"/>
<dbReference type="SUPFAM" id="SSF51735">
    <property type="entry name" value="NAD(P)-binding Rossmann-fold domains"/>
    <property type="match status" value="1"/>
</dbReference>
<evidence type="ECO:0000256" key="3">
    <source>
        <dbReference type="ARBA" id="ARBA00023154"/>
    </source>
</evidence>
<dbReference type="GO" id="GO:0005737">
    <property type="term" value="C:cytoplasm"/>
    <property type="evidence" value="ECO:0007669"/>
    <property type="project" value="TreeGrafter"/>
</dbReference>
<dbReference type="Gene3D" id="1.10.1870.10">
    <property type="entry name" value="Domain 3, Saccharopine reductase"/>
    <property type="match status" value="1"/>
</dbReference>
<keyword evidence="7" id="KW-1185">Reference proteome</keyword>
<feature type="domain" description="Saccharopine dehydrogenase-like C-terminal" evidence="5">
    <location>
        <begin position="189"/>
        <end position="464"/>
    </location>
</feature>
<dbReference type="GeneID" id="9679133"/>
<dbReference type="FunFam" id="3.40.50.720:FF:000072">
    <property type="entry name" value="Saccharopine dehydrogenase [NADP(+), L-glutamate-forming]"/>
    <property type="match status" value="1"/>
</dbReference>
<dbReference type="PANTHER" id="PTHR11133:SF22">
    <property type="entry name" value="ALPHA-AMINOADIPIC SEMIALDEHYDE SYNTHASE, MITOCHONDRIAL"/>
    <property type="match status" value="1"/>
</dbReference>
<dbReference type="Gene3D" id="3.30.360.10">
    <property type="entry name" value="Dihydrodipicolinate Reductase, domain 2"/>
    <property type="match status" value="1"/>
</dbReference>
<accession>C7ZLW1</accession>
<evidence type="ECO:0000259" key="5">
    <source>
        <dbReference type="Pfam" id="PF16653"/>
    </source>
</evidence>
<dbReference type="InterPro" id="IPR005097">
    <property type="entry name" value="Sacchrp_dh_NADP-bd"/>
</dbReference>
<dbReference type="eggNOG" id="KOG0172">
    <property type="taxonomic scope" value="Eukaryota"/>
</dbReference>
<name>C7ZLW1_FUSV7</name>
<evidence type="ECO:0000259" key="4">
    <source>
        <dbReference type="Pfam" id="PF03435"/>
    </source>
</evidence>
<dbReference type="InterPro" id="IPR036291">
    <property type="entry name" value="NAD(P)-bd_dom_sf"/>
</dbReference>
<evidence type="ECO:0008006" key="8">
    <source>
        <dbReference type="Google" id="ProtNLM"/>
    </source>
</evidence>
<evidence type="ECO:0000313" key="7">
    <source>
        <dbReference type="Proteomes" id="UP000005206"/>
    </source>
</evidence>
<dbReference type="PANTHER" id="PTHR11133">
    <property type="entry name" value="SACCHAROPINE DEHYDROGENASE"/>
    <property type="match status" value="1"/>
</dbReference>
<dbReference type="EMBL" id="GG698948">
    <property type="protein sequence ID" value="EEU34942.1"/>
    <property type="molecule type" value="Genomic_DNA"/>
</dbReference>
<dbReference type="STRING" id="660122.C7ZLW1"/>
<dbReference type="AlphaFoldDB" id="C7ZLW1"/>
<reference evidence="6 7" key="1">
    <citation type="journal article" date="2009" name="PLoS Genet.">
        <title>The genome of Nectria haematococca: contribution of supernumerary chromosomes to gene expansion.</title>
        <authorList>
            <person name="Coleman J.J."/>
            <person name="Rounsley S.D."/>
            <person name="Rodriguez-Carres M."/>
            <person name="Kuo A."/>
            <person name="Wasmann C.C."/>
            <person name="Grimwood J."/>
            <person name="Schmutz J."/>
            <person name="Taga M."/>
            <person name="White G.J."/>
            <person name="Zhou S."/>
            <person name="Schwartz D.C."/>
            <person name="Freitag M."/>
            <person name="Ma L.J."/>
            <person name="Danchin E.G."/>
            <person name="Henrissat B."/>
            <person name="Coutinho P.M."/>
            <person name="Nelson D.R."/>
            <person name="Straney D."/>
            <person name="Napoli C.A."/>
            <person name="Barker B.M."/>
            <person name="Gribskov M."/>
            <person name="Rep M."/>
            <person name="Kroken S."/>
            <person name="Molnar I."/>
            <person name="Rensing C."/>
            <person name="Kennell J.C."/>
            <person name="Zamora J."/>
            <person name="Farman M.L."/>
            <person name="Selker E.U."/>
            <person name="Salamov A."/>
            <person name="Shapiro H."/>
            <person name="Pangilinan J."/>
            <person name="Lindquist E."/>
            <person name="Lamers C."/>
            <person name="Grigoriev I.V."/>
            <person name="Geiser D.M."/>
            <person name="Covert S.F."/>
            <person name="Temporini E."/>
            <person name="Vanetten H.D."/>
        </authorList>
    </citation>
    <scope>NUCLEOTIDE SEQUENCE [LARGE SCALE GENOMIC DNA]</scope>
    <source>
        <strain evidence="7">ATCC MYA-4622 / CBS 123669 / FGSC 9596 / NRRL 45880 / 77-13-4</strain>
    </source>
</reference>
<dbReference type="VEuPathDB" id="FungiDB:NECHADRAFT_92326"/>
<organism evidence="6 7">
    <name type="scientific">Fusarium vanettenii (strain ATCC MYA-4622 / CBS 123669 / FGSC 9596 / NRRL 45880 / 77-13-4)</name>
    <name type="common">Fusarium solani subsp. pisi</name>
    <dbReference type="NCBI Taxonomy" id="660122"/>
    <lineage>
        <taxon>Eukaryota</taxon>
        <taxon>Fungi</taxon>
        <taxon>Dikarya</taxon>
        <taxon>Ascomycota</taxon>
        <taxon>Pezizomycotina</taxon>
        <taxon>Sordariomycetes</taxon>
        <taxon>Hypocreomycetidae</taxon>
        <taxon>Hypocreales</taxon>
        <taxon>Nectriaceae</taxon>
        <taxon>Fusarium</taxon>
        <taxon>Fusarium solani species complex</taxon>
        <taxon>Fusarium vanettenii</taxon>
    </lineage>
</organism>
<dbReference type="GO" id="GO:0004753">
    <property type="term" value="F:saccharopine dehydrogenase activity"/>
    <property type="evidence" value="ECO:0007669"/>
    <property type="project" value="TreeGrafter"/>
</dbReference>
<evidence type="ECO:0000256" key="2">
    <source>
        <dbReference type="ARBA" id="ARBA00023002"/>
    </source>
</evidence>
<feature type="domain" description="Saccharopine dehydrogenase NADP binding" evidence="4">
    <location>
        <begin position="71"/>
        <end position="185"/>
    </location>
</feature>
<dbReference type="RefSeq" id="XP_003040655.1">
    <property type="nucleotide sequence ID" value="XM_003040609.1"/>
</dbReference>
<dbReference type="Proteomes" id="UP000005206">
    <property type="component" value="Chromosome 3"/>
</dbReference>
<gene>
    <name evidence="6" type="ORF">NECHADRAFT_92326</name>
</gene>
<dbReference type="KEGG" id="nhe:NECHADRAFT_92326"/>
<dbReference type="SUPFAM" id="SSF55347">
    <property type="entry name" value="Glyceraldehyde-3-phosphate dehydrogenase-like, C-terminal domain"/>
    <property type="match status" value="1"/>
</dbReference>
<evidence type="ECO:0000313" key="6">
    <source>
        <dbReference type="EMBL" id="EEU34942.1"/>
    </source>
</evidence>
<keyword evidence="3" id="KW-0457">Lysine biosynthesis</keyword>
<dbReference type="FunFam" id="3.30.360.10:FF:000008">
    <property type="entry name" value="Alpha-aminoadipic semialdehyde synthase, mitochondrial"/>
    <property type="match status" value="1"/>
</dbReference>
<dbReference type="InParanoid" id="C7ZLW1"/>
<keyword evidence="2" id="KW-0560">Oxidoreductase</keyword>
<dbReference type="InterPro" id="IPR032095">
    <property type="entry name" value="Sacchrp_dh-like_C"/>
</dbReference>
<dbReference type="GO" id="GO:0019878">
    <property type="term" value="P:lysine biosynthetic process via aminoadipic acid"/>
    <property type="evidence" value="ECO:0007669"/>
    <property type="project" value="TreeGrafter"/>
</dbReference>
<dbReference type="Pfam" id="PF03435">
    <property type="entry name" value="Sacchrp_dh_NADP"/>
    <property type="match status" value="1"/>
</dbReference>
<dbReference type="OrthoDB" id="10059875at2759"/>
<protein>
    <recommendedName>
        <fullName evidence="8">Saccharopine dehydrogenase</fullName>
    </recommendedName>
</protein>
<keyword evidence="3" id="KW-0028">Amino-acid biosynthesis</keyword>
<sequence>MRIELEFIRNKIITYANKKRIKGLTFSEGDIVYLPRPPGDLTPLTHPKNLTPDVLSLYPAQRDFIFDILLILILSSGRVTKPCVDYLLRDERSVLTVACRTLSTAENLVKGRPRAKAIALDVKSPDLDHCIVEHDVVISLVPFIYHVHVIMSAIKSKTHVITTSYVSPAMRELDDAAQEAGVTVLNEVGVDPGVDHLYAIKTIGEVHDKGGKVKEFYSFCGGIPAPEAANDNPLRFNFSWSPRGALLSQHNWATFLRDGEMVGISNQDLMSLAKPYHLLDEYSFVAYPNRNSVPFCEAYGIPEAHTVVRGSLRYEGNPAMVKALIDLGWIDPEEKPWLEEGLTWAQIQQGVTGAWSPNESHLIAKVDEFCTFSSAKERRQILSGLRWMGLFSNEVATLHGSLLDTLSAQLEKLCSFRPAERDLVMLQHEFVVGWKDGTQNTITSTLELLGDPNGDSAMSKSVGAMRNCYAAP</sequence>
<evidence type="ECO:0000256" key="1">
    <source>
        <dbReference type="ARBA" id="ARBA00022857"/>
    </source>
</evidence>
<keyword evidence="1" id="KW-0521">NADP</keyword>
<dbReference type="InterPro" id="IPR051168">
    <property type="entry name" value="AASS"/>
</dbReference>
<proteinExistence type="predicted"/>
<dbReference type="Gene3D" id="3.40.50.720">
    <property type="entry name" value="NAD(P)-binding Rossmann-like Domain"/>
    <property type="match status" value="1"/>
</dbReference>